<dbReference type="RefSeq" id="XP_044316255.1">
    <property type="nucleotide sequence ID" value="XM_044460320.1"/>
</dbReference>
<reference evidence="1" key="2">
    <citation type="submission" date="2025-05" db="UniProtKB">
        <authorList>
            <consortium name="EnsemblMetazoa"/>
        </authorList>
    </citation>
    <scope>IDENTIFICATION</scope>
</reference>
<organism evidence="1 2">
    <name type="scientific">Drosophila rhopaloa</name>
    <name type="common">Fruit fly</name>
    <dbReference type="NCBI Taxonomy" id="1041015"/>
    <lineage>
        <taxon>Eukaryota</taxon>
        <taxon>Metazoa</taxon>
        <taxon>Ecdysozoa</taxon>
        <taxon>Arthropoda</taxon>
        <taxon>Hexapoda</taxon>
        <taxon>Insecta</taxon>
        <taxon>Pterygota</taxon>
        <taxon>Neoptera</taxon>
        <taxon>Endopterygota</taxon>
        <taxon>Diptera</taxon>
        <taxon>Brachycera</taxon>
        <taxon>Muscomorpha</taxon>
        <taxon>Ephydroidea</taxon>
        <taxon>Drosophilidae</taxon>
        <taxon>Drosophila</taxon>
        <taxon>Sophophora</taxon>
    </lineage>
</organism>
<reference evidence="2" key="1">
    <citation type="journal article" date="2021" name="Elife">
        <title>Highly contiguous assemblies of 101 drosophilid genomes.</title>
        <authorList>
            <person name="Kim B.Y."/>
            <person name="Wang J.R."/>
            <person name="Miller D.E."/>
            <person name="Barmina O."/>
            <person name="Delaney E."/>
            <person name="Thompson A."/>
            <person name="Comeault A.A."/>
            <person name="Peede D."/>
            <person name="D'Agostino E.R."/>
            <person name="Pelaez J."/>
            <person name="Aguilar J.M."/>
            <person name="Haji D."/>
            <person name="Matsunaga T."/>
            <person name="Armstrong E.E."/>
            <person name="Zych M."/>
            <person name="Ogawa Y."/>
            <person name="Stamenkovic-Radak M."/>
            <person name="Jelic M."/>
            <person name="Veselinovic M.S."/>
            <person name="Tanaskovic M."/>
            <person name="Eric P."/>
            <person name="Gao J.J."/>
            <person name="Katoh T.K."/>
            <person name="Toda M.J."/>
            <person name="Watabe H."/>
            <person name="Watada M."/>
            <person name="Davis J.S."/>
            <person name="Moyle L.C."/>
            <person name="Manoli G."/>
            <person name="Bertolini E."/>
            <person name="Kostal V."/>
            <person name="Hawley R.S."/>
            <person name="Takahashi A."/>
            <person name="Jones C.D."/>
            <person name="Price D.K."/>
            <person name="Whiteman N."/>
            <person name="Kopp A."/>
            <person name="Matute D.R."/>
            <person name="Petrov D.A."/>
        </authorList>
    </citation>
    <scope>NUCLEOTIDE SEQUENCE [LARGE SCALE GENOMIC DNA]</scope>
</reference>
<evidence type="ECO:0000313" key="2">
    <source>
        <dbReference type="Proteomes" id="UP001652680"/>
    </source>
</evidence>
<evidence type="ECO:0000313" key="1">
    <source>
        <dbReference type="EnsemblMetazoa" id="XP_044316255.1"/>
    </source>
</evidence>
<accession>A0ABM5JBQ8</accession>
<protein>
    <submittedName>
        <fullName evidence="1">Uncharacterized protein</fullName>
    </submittedName>
</protein>
<proteinExistence type="predicted"/>
<dbReference type="EnsemblMetazoa" id="XM_044460320.1">
    <property type="protein sequence ID" value="XP_044316255.1"/>
    <property type="gene ID" value="LOC123037807"/>
</dbReference>
<dbReference type="Proteomes" id="UP001652680">
    <property type="component" value="Unassembled WGS sequence"/>
</dbReference>
<keyword evidence="2" id="KW-1185">Reference proteome</keyword>
<sequence length="128" mass="15019">MDQDYLAFFDNISKYKQKERENRAKLEVMSYLREISGRKYDKPVSLADWDDKSNLEQEIVDQMRHIGFKPWTEIAGPVLLEEPLNSQQGLPVLKNSIELSTNYFKPYNKKNILPGYESFDRLGNLISK</sequence>
<name>A0ABM5JBQ8_DRORH</name>
<dbReference type="GeneID" id="123037807"/>